<dbReference type="AlphaFoldDB" id="A0A2N9H0S6"/>
<name>A0A2N9H0S6_FAGSY</name>
<gene>
    <name evidence="2" type="ORF">FSB_LOCUS33285</name>
</gene>
<organism evidence="2">
    <name type="scientific">Fagus sylvatica</name>
    <name type="common">Beechnut</name>
    <dbReference type="NCBI Taxonomy" id="28930"/>
    <lineage>
        <taxon>Eukaryota</taxon>
        <taxon>Viridiplantae</taxon>
        <taxon>Streptophyta</taxon>
        <taxon>Embryophyta</taxon>
        <taxon>Tracheophyta</taxon>
        <taxon>Spermatophyta</taxon>
        <taxon>Magnoliopsida</taxon>
        <taxon>eudicotyledons</taxon>
        <taxon>Gunneridae</taxon>
        <taxon>Pentapetalae</taxon>
        <taxon>rosids</taxon>
        <taxon>fabids</taxon>
        <taxon>Fagales</taxon>
        <taxon>Fagaceae</taxon>
        <taxon>Fagus</taxon>
    </lineage>
</organism>
<feature type="region of interest" description="Disordered" evidence="1">
    <location>
        <begin position="35"/>
        <end position="60"/>
    </location>
</feature>
<accession>A0A2N9H0S6</accession>
<evidence type="ECO:0000256" key="1">
    <source>
        <dbReference type="SAM" id="MobiDB-lite"/>
    </source>
</evidence>
<sequence>MTPGMEKLSDSPCCGTTSREPKLSFAQVHNFKEEGITGFPATPRTSKTDVGSYVNRAHEN</sequence>
<dbReference type="EMBL" id="OIVN01002657">
    <property type="protein sequence ID" value="SPD05403.1"/>
    <property type="molecule type" value="Genomic_DNA"/>
</dbReference>
<proteinExistence type="predicted"/>
<reference evidence="2" key="1">
    <citation type="submission" date="2018-02" db="EMBL/GenBank/DDBJ databases">
        <authorList>
            <person name="Cohen D.B."/>
            <person name="Kent A.D."/>
        </authorList>
    </citation>
    <scope>NUCLEOTIDE SEQUENCE</scope>
</reference>
<evidence type="ECO:0000313" key="2">
    <source>
        <dbReference type="EMBL" id="SPD05403.1"/>
    </source>
</evidence>
<protein>
    <submittedName>
        <fullName evidence="2">Uncharacterized protein</fullName>
    </submittedName>
</protein>